<dbReference type="WBParaSite" id="ASIM_0001367801-mRNA-1">
    <property type="protein sequence ID" value="ASIM_0001367801-mRNA-1"/>
    <property type="gene ID" value="ASIM_0001367801"/>
</dbReference>
<dbReference type="GO" id="GO:0000398">
    <property type="term" value="P:mRNA splicing, via spliceosome"/>
    <property type="evidence" value="ECO:0007669"/>
    <property type="project" value="TreeGrafter"/>
</dbReference>
<feature type="region of interest" description="Disordered" evidence="8">
    <location>
        <begin position="375"/>
        <end position="395"/>
    </location>
</feature>
<keyword evidence="7" id="KW-0539">Nucleus</keyword>
<name>A0A0M3JYY2_ANISI</name>
<dbReference type="PANTHER" id="PTHR16196:SF0">
    <property type="entry name" value="PRE-MRNA-SPLICING FACTOR CWC25 HOMOLOG"/>
    <property type="match status" value="1"/>
</dbReference>
<evidence type="ECO:0000256" key="4">
    <source>
        <dbReference type="ARBA" id="ARBA00022728"/>
    </source>
</evidence>
<dbReference type="EMBL" id="UYRR01031315">
    <property type="protein sequence ID" value="VDK48944.1"/>
    <property type="molecule type" value="Genomic_DNA"/>
</dbReference>
<keyword evidence="10" id="KW-1185">Reference proteome</keyword>
<dbReference type="InterPro" id="IPR051376">
    <property type="entry name" value="CWC25_splicing_factor"/>
</dbReference>
<keyword evidence="3" id="KW-0507">mRNA processing</keyword>
<feature type="compositionally biased region" description="Basic and acidic residues" evidence="8">
    <location>
        <begin position="153"/>
        <end position="162"/>
    </location>
</feature>
<keyword evidence="6" id="KW-0508">mRNA splicing</keyword>
<gene>
    <name evidence="9" type="ORF">ASIM_LOCUS13106</name>
</gene>
<evidence type="ECO:0000256" key="7">
    <source>
        <dbReference type="ARBA" id="ARBA00023242"/>
    </source>
</evidence>
<feature type="compositionally biased region" description="Basic residues" evidence="8">
    <location>
        <begin position="133"/>
        <end position="143"/>
    </location>
</feature>
<dbReference type="GO" id="GO:0005684">
    <property type="term" value="C:U2-type spliceosomal complex"/>
    <property type="evidence" value="ECO:0007669"/>
    <property type="project" value="TreeGrafter"/>
</dbReference>
<dbReference type="InterPro" id="IPR022209">
    <property type="entry name" value="CWC25"/>
</dbReference>
<dbReference type="AlphaFoldDB" id="A0A0M3JYY2"/>
<comment type="subcellular location">
    <subcellularLocation>
        <location evidence="1">Nucleus</location>
    </subcellularLocation>
</comment>
<reference evidence="11" key="1">
    <citation type="submission" date="2017-02" db="UniProtKB">
        <authorList>
            <consortium name="WormBaseParasite"/>
        </authorList>
    </citation>
    <scope>IDENTIFICATION</scope>
</reference>
<evidence type="ECO:0000256" key="3">
    <source>
        <dbReference type="ARBA" id="ARBA00022664"/>
    </source>
</evidence>
<protein>
    <submittedName>
        <fullName evidence="11">Pre-mRNA-splicing factor CWC25 homolog</fullName>
    </submittedName>
</protein>
<reference evidence="9 10" key="2">
    <citation type="submission" date="2018-11" db="EMBL/GenBank/DDBJ databases">
        <authorList>
            <consortium name="Pathogen Informatics"/>
        </authorList>
    </citation>
    <scope>NUCLEOTIDE SEQUENCE [LARGE SCALE GENOMIC DNA]</scope>
</reference>
<feature type="compositionally biased region" description="Basic residues" evidence="8">
    <location>
        <begin position="203"/>
        <end position="213"/>
    </location>
</feature>
<evidence type="ECO:0000313" key="11">
    <source>
        <dbReference type="WBParaSite" id="ASIM_0001367801-mRNA-1"/>
    </source>
</evidence>
<evidence type="ECO:0000256" key="5">
    <source>
        <dbReference type="ARBA" id="ARBA00023054"/>
    </source>
</evidence>
<evidence type="ECO:0000256" key="1">
    <source>
        <dbReference type="ARBA" id="ARBA00004123"/>
    </source>
</evidence>
<proteinExistence type="inferred from homology"/>
<feature type="compositionally biased region" description="Basic residues" evidence="8">
    <location>
        <begin position="166"/>
        <end position="178"/>
    </location>
</feature>
<dbReference type="Proteomes" id="UP000267096">
    <property type="component" value="Unassembled WGS sequence"/>
</dbReference>
<accession>A0A0M3JYY2</accession>
<evidence type="ECO:0000256" key="6">
    <source>
        <dbReference type="ARBA" id="ARBA00023187"/>
    </source>
</evidence>
<dbReference type="OrthoDB" id="21123at2759"/>
<evidence type="ECO:0000256" key="8">
    <source>
        <dbReference type="SAM" id="MobiDB-lite"/>
    </source>
</evidence>
<dbReference type="PANTHER" id="PTHR16196">
    <property type="entry name" value="CELL CYCLE CONTROL PROTEIN CWF25"/>
    <property type="match status" value="1"/>
</dbReference>
<evidence type="ECO:0000313" key="10">
    <source>
        <dbReference type="Proteomes" id="UP000267096"/>
    </source>
</evidence>
<evidence type="ECO:0000313" key="9">
    <source>
        <dbReference type="EMBL" id="VDK48944.1"/>
    </source>
</evidence>
<feature type="region of interest" description="Disordered" evidence="8">
    <location>
        <begin position="118"/>
        <end position="334"/>
    </location>
</feature>
<feature type="compositionally biased region" description="Basic and acidic residues" evidence="8">
    <location>
        <begin position="221"/>
        <end position="232"/>
    </location>
</feature>
<evidence type="ECO:0000256" key="2">
    <source>
        <dbReference type="ARBA" id="ARBA00006695"/>
    </source>
</evidence>
<keyword evidence="5" id="KW-0175">Coiled coil</keyword>
<organism evidence="11">
    <name type="scientific">Anisakis simplex</name>
    <name type="common">Herring worm</name>
    <dbReference type="NCBI Taxonomy" id="6269"/>
    <lineage>
        <taxon>Eukaryota</taxon>
        <taxon>Metazoa</taxon>
        <taxon>Ecdysozoa</taxon>
        <taxon>Nematoda</taxon>
        <taxon>Chromadorea</taxon>
        <taxon>Rhabditida</taxon>
        <taxon>Spirurina</taxon>
        <taxon>Ascaridomorpha</taxon>
        <taxon>Ascaridoidea</taxon>
        <taxon>Anisakidae</taxon>
        <taxon>Anisakis</taxon>
        <taxon>Anisakis simplex complex</taxon>
    </lineage>
</organism>
<feature type="compositionally biased region" description="Basic and acidic residues" evidence="8">
    <location>
        <begin position="382"/>
        <end position="395"/>
    </location>
</feature>
<keyword evidence="4" id="KW-0747">Spliceosome</keyword>
<feature type="compositionally biased region" description="Low complexity" evidence="8">
    <location>
        <begin position="246"/>
        <end position="259"/>
    </location>
</feature>
<feature type="compositionally biased region" description="Basic and acidic residues" evidence="8">
    <location>
        <begin position="263"/>
        <end position="280"/>
    </location>
</feature>
<comment type="similarity">
    <text evidence="2">Belongs to the CWC25 family.</text>
</comment>
<sequence length="438" mass="51043">MAEKTPRGDSQLGWIYEGTKALVNREDYLLGKRVDKNFEMYSDAVVKEKETPMEAIVEGSRQRTIEQPAKFSNLGVNIVRNEDPLVAIKVKEEKLRQEKLENPLMMLKIQKVLKEAMEKKARKMQKKMEKRERKAKRERKHLKAASSDDDNDNNEKHSRERATSSSHKHRHHKKKHHSKESESDGMKRRRRHSSNGNISPAKVTRHRRRRHSTKNSSSDENNTKTTKDDADRPSTSSDFTDKNKASYLNSLKSKTSSSTKRSHQFDSHIPEHLRPKREYDSSSSSSESDSVHRKSDKADNGDINHQYGLIDKKRRSSDSKDAQGSKASNPYELIRFKPTIEPYKKEERRKLTPEEMEMKRLEMIRNAEWRNSTRSKNIAKARKNEEEELKDEHSKPADFIRPMLNDAAASMSVERQLNSHRLGLQRSHGYMEQKFANR</sequence>
<dbReference type="Pfam" id="PF12542">
    <property type="entry name" value="CWC25"/>
    <property type="match status" value="1"/>
</dbReference>
<feature type="compositionally biased region" description="Basic and acidic residues" evidence="8">
    <location>
        <begin position="289"/>
        <end position="302"/>
    </location>
</feature>